<dbReference type="EMBL" id="JADFUA010000010">
    <property type="protein sequence ID" value="MBE9610472.1"/>
    <property type="molecule type" value="Genomic_DNA"/>
</dbReference>
<evidence type="ECO:0000313" key="8">
    <source>
        <dbReference type="Proteomes" id="UP000604481"/>
    </source>
</evidence>
<dbReference type="Pfam" id="PF01810">
    <property type="entry name" value="LysE"/>
    <property type="match status" value="1"/>
</dbReference>
<accession>A0A8J7FLV1</accession>
<keyword evidence="3 6" id="KW-0812">Transmembrane</keyword>
<evidence type="ECO:0000256" key="6">
    <source>
        <dbReference type="SAM" id="Phobius"/>
    </source>
</evidence>
<reference evidence="7 8" key="1">
    <citation type="submission" date="2020-10" db="EMBL/GenBank/DDBJ databases">
        <title>The genome sequence of Chitinilyticum litopenaei 4Y14.</title>
        <authorList>
            <person name="Liu Y."/>
        </authorList>
    </citation>
    <scope>NUCLEOTIDE SEQUENCE [LARGE SCALE GENOMIC DNA]</scope>
    <source>
        <strain evidence="7 8">4Y14</strain>
    </source>
</reference>
<proteinExistence type="predicted"/>
<sequence>MSWQHFLAIASAHFLALLSPGPDFFLLVQQSLSKGRTAGIRLAAGIAIANLVFILLAVAGIALIREDGILYALLYWGGCAYLAWLGWQFWQARHACLTLGEAGNAPEQTSPSFRTGLLSGLLNPKNALFYLALFTLLVPADTSLLARGATGLWMFALVFGWDCLIVRLLTSGGLPQRFSPRLGWLHLSSALLLWGVVGTMCWHALDRFAFH</sequence>
<feature type="transmembrane region" description="Helical" evidence="6">
    <location>
        <begin position="40"/>
        <end position="63"/>
    </location>
</feature>
<organism evidence="7 8">
    <name type="scientific">Chitinilyticum piscinae</name>
    <dbReference type="NCBI Taxonomy" id="2866724"/>
    <lineage>
        <taxon>Bacteria</taxon>
        <taxon>Pseudomonadati</taxon>
        <taxon>Pseudomonadota</taxon>
        <taxon>Betaproteobacteria</taxon>
        <taxon>Neisseriales</taxon>
        <taxon>Chitinibacteraceae</taxon>
        <taxon>Chitinilyticum</taxon>
    </lineage>
</organism>
<gene>
    <name evidence="7" type="ORF">INR99_14115</name>
</gene>
<keyword evidence="4 6" id="KW-1133">Transmembrane helix</keyword>
<evidence type="ECO:0000256" key="4">
    <source>
        <dbReference type="ARBA" id="ARBA00022989"/>
    </source>
</evidence>
<feature type="transmembrane region" description="Helical" evidence="6">
    <location>
        <begin position="69"/>
        <end position="87"/>
    </location>
</feature>
<keyword evidence="2" id="KW-1003">Cell membrane</keyword>
<evidence type="ECO:0000256" key="3">
    <source>
        <dbReference type="ARBA" id="ARBA00022692"/>
    </source>
</evidence>
<feature type="transmembrane region" description="Helical" evidence="6">
    <location>
        <begin position="182"/>
        <end position="205"/>
    </location>
</feature>
<dbReference type="PANTHER" id="PTHR30086:SF17">
    <property type="entry name" value="LYSE FAMILY TRANSLOCATOR"/>
    <property type="match status" value="1"/>
</dbReference>
<evidence type="ECO:0000256" key="5">
    <source>
        <dbReference type="ARBA" id="ARBA00023136"/>
    </source>
</evidence>
<keyword evidence="5 6" id="KW-0472">Membrane</keyword>
<name>A0A8J7FLV1_9NEIS</name>
<protein>
    <submittedName>
        <fullName evidence="7">LysE family translocator</fullName>
    </submittedName>
</protein>
<dbReference type="GO" id="GO:0015171">
    <property type="term" value="F:amino acid transmembrane transporter activity"/>
    <property type="evidence" value="ECO:0007669"/>
    <property type="project" value="TreeGrafter"/>
</dbReference>
<keyword evidence="8" id="KW-1185">Reference proteome</keyword>
<dbReference type="Proteomes" id="UP000604481">
    <property type="component" value="Unassembled WGS sequence"/>
</dbReference>
<feature type="transmembrane region" description="Helical" evidence="6">
    <location>
        <begin position="6"/>
        <end position="28"/>
    </location>
</feature>
<feature type="transmembrane region" description="Helical" evidence="6">
    <location>
        <begin position="127"/>
        <end position="146"/>
    </location>
</feature>
<dbReference type="GO" id="GO:0005886">
    <property type="term" value="C:plasma membrane"/>
    <property type="evidence" value="ECO:0007669"/>
    <property type="project" value="UniProtKB-SubCell"/>
</dbReference>
<evidence type="ECO:0000256" key="2">
    <source>
        <dbReference type="ARBA" id="ARBA00022475"/>
    </source>
</evidence>
<feature type="transmembrane region" description="Helical" evidence="6">
    <location>
        <begin position="152"/>
        <end position="170"/>
    </location>
</feature>
<dbReference type="InterPro" id="IPR001123">
    <property type="entry name" value="LeuE-type"/>
</dbReference>
<dbReference type="AlphaFoldDB" id="A0A8J7FLV1"/>
<comment type="subcellular location">
    <subcellularLocation>
        <location evidence="1">Cell membrane</location>
        <topology evidence="1">Multi-pass membrane protein</topology>
    </subcellularLocation>
</comment>
<evidence type="ECO:0000256" key="1">
    <source>
        <dbReference type="ARBA" id="ARBA00004651"/>
    </source>
</evidence>
<dbReference type="RefSeq" id="WP_194117021.1">
    <property type="nucleotide sequence ID" value="NZ_JADFUA010000010.1"/>
</dbReference>
<evidence type="ECO:0000313" key="7">
    <source>
        <dbReference type="EMBL" id="MBE9610472.1"/>
    </source>
</evidence>
<comment type="caution">
    <text evidence="7">The sequence shown here is derived from an EMBL/GenBank/DDBJ whole genome shotgun (WGS) entry which is preliminary data.</text>
</comment>
<dbReference type="PANTHER" id="PTHR30086">
    <property type="entry name" value="ARGININE EXPORTER PROTEIN ARGO"/>
    <property type="match status" value="1"/>
</dbReference>